<feature type="non-terminal residue" evidence="2">
    <location>
        <position position="257"/>
    </location>
</feature>
<dbReference type="InterPro" id="IPR011042">
    <property type="entry name" value="6-blade_b-propeller_TolB-like"/>
</dbReference>
<protein>
    <recommendedName>
        <fullName evidence="3">SMP-30/Gluconolactonase/LRE-like region domain-containing protein</fullName>
    </recommendedName>
</protein>
<dbReference type="InterPro" id="IPR001258">
    <property type="entry name" value="NHL_repeat"/>
</dbReference>
<proteinExistence type="predicted"/>
<reference evidence="2" key="1">
    <citation type="journal article" date="2014" name="Front. Microbiol.">
        <title>High frequency of phylogenetically diverse reductive dehalogenase-homologous genes in deep subseafloor sedimentary metagenomes.</title>
        <authorList>
            <person name="Kawai M."/>
            <person name="Futagami T."/>
            <person name="Toyoda A."/>
            <person name="Takaki Y."/>
            <person name="Nishi S."/>
            <person name="Hori S."/>
            <person name="Arai W."/>
            <person name="Tsubouchi T."/>
            <person name="Morono Y."/>
            <person name="Uchiyama I."/>
            <person name="Ito T."/>
            <person name="Fujiyama A."/>
            <person name="Inagaki F."/>
            <person name="Takami H."/>
        </authorList>
    </citation>
    <scope>NUCLEOTIDE SEQUENCE</scope>
    <source>
        <strain evidence="2">Expedition CK06-06</strain>
    </source>
</reference>
<feature type="non-terminal residue" evidence="2">
    <location>
        <position position="1"/>
    </location>
</feature>
<dbReference type="AlphaFoldDB" id="X1I7S8"/>
<gene>
    <name evidence="2" type="ORF">S03H2_54274</name>
</gene>
<dbReference type="SUPFAM" id="SSF63825">
    <property type="entry name" value="YWTD domain"/>
    <property type="match status" value="1"/>
</dbReference>
<evidence type="ECO:0000313" key="2">
    <source>
        <dbReference type="EMBL" id="GAH65340.1"/>
    </source>
</evidence>
<comment type="caution">
    <text evidence="2">The sequence shown here is derived from an EMBL/GenBank/DDBJ whole genome shotgun (WGS) entry which is preliminary data.</text>
</comment>
<keyword evidence="1" id="KW-0677">Repeat</keyword>
<accession>X1I7S8</accession>
<name>X1I7S8_9ZZZZ</name>
<evidence type="ECO:0008006" key="3">
    <source>
        <dbReference type="Google" id="ProtNLM"/>
    </source>
</evidence>
<dbReference type="PROSITE" id="PS51125">
    <property type="entry name" value="NHL"/>
    <property type="match status" value="1"/>
</dbReference>
<evidence type="ECO:0000256" key="1">
    <source>
        <dbReference type="ARBA" id="ARBA00022737"/>
    </source>
</evidence>
<dbReference type="Pfam" id="PF01436">
    <property type="entry name" value="NHL"/>
    <property type="match status" value="1"/>
</dbReference>
<sequence length="257" mass="27980">FDNRPGGDEKHLNDPQGLAVDAEGRVFVCDRGNNRVVVASPDGERLGSFPVEDPEQIAVQPKSGEIYVFCRQAPPGNRPKDIGPMSMKEYRAWQARRAARRAKAPPRRKPKLIKLSAWTPGGRPQELTRLDGDFTLMALDPGASPPQLWVVGKGGLRPVLDRGKEFAVGGPVGRGWGLGHPGRIVGDPERNRVLVYNLSSNYKVVSFDLATGEKTTLLDCVSDFAVAPDGSIYGTGKYNSRELLRFSADGKALNFEG</sequence>
<dbReference type="EMBL" id="BARU01034591">
    <property type="protein sequence ID" value="GAH65340.1"/>
    <property type="molecule type" value="Genomic_DNA"/>
</dbReference>
<dbReference type="Gene3D" id="2.120.10.30">
    <property type="entry name" value="TolB, C-terminal domain"/>
    <property type="match status" value="1"/>
</dbReference>
<organism evidence="2">
    <name type="scientific">marine sediment metagenome</name>
    <dbReference type="NCBI Taxonomy" id="412755"/>
    <lineage>
        <taxon>unclassified sequences</taxon>
        <taxon>metagenomes</taxon>
        <taxon>ecological metagenomes</taxon>
    </lineage>
</organism>